<protein>
    <recommendedName>
        <fullName evidence="2">DUF6456 domain-containing protein</fullName>
    </recommendedName>
</protein>
<dbReference type="Pfam" id="PF20057">
    <property type="entry name" value="DUF6456"/>
    <property type="match status" value="1"/>
</dbReference>
<sequence length="271" mass="29863">MKSPRSARLHDEQLLRSLLASDGLIRREPLSEDWPAYVRGDKRKRPLFWVNCADIDRLIADGALIATERGIGPSGPTRRRLQYGSSAFEMEERVEYIPSGVERPVRRNVRGSVIERLARRQDAQDRPILTAAQITAAQRYTHSLLAAGEGRVGSSAQTQPKVDGAWRHDSAERAALARIDAGKSLQAARMAVGDDMARLLNAICGANERLEAIERAERWARGTGLIVLRMALDILSRHYGTVVGEGPRPLSIDPQSPCAERPVHPLDADAA</sequence>
<accession>A0ABQ5V096</accession>
<evidence type="ECO:0000313" key="3">
    <source>
        <dbReference type="EMBL" id="GLQ19672.1"/>
    </source>
</evidence>
<comment type="caution">
    <text evidence="3">The sequence shown here is derived from an EMBL/GenBank/DDBJ whole genome shotgun (WGS) entry which is preliminary data.</text>
</comment>
<organism evidence="3 4">
    <name type="scientific">Algimonas porphyrae</name>
    <dbReference type="NCBI Taxonomy" id="1128113"/>
    <lineage>
        <taxon>Bacteria</taxon>
        <taxon>Pseudomonadati</taxon>
        <taxon>Pseudomonadota</taxon>
        <taxon>Alphaproteobacteria</taxon>
        <taxon>Maricaulales</taxon>
        <taxon>Robiginitomaculaceae</taxon>
        <taxon>Algimonas</taxon>
    </lineage>
</organism>
<gene>
    <name evidence="3" type="ORF">GCM10007854_06270</name>
</gene>
<reference evidence="3" key="2">
    <citation type="submission" date="2023-01" db="EMBL/GenBank/DDBJ databases">
        <title>Draft genome sequence of Algimonas porphyrae strain NBRC 108216.</title>
        <authorList>
            <person name="Sun Q."/>
            <person name="Mori K."/>
        </authorList>
    </citation>
    <scope>NUCLEOTIDE SEQUENCE</scope>
    <source>
        <strain evidence="3">NBRC 108216</strain>
    </source>
</reference>
<dbReference type="RefSeq" id="WP_284369516.1">
    <property type="nucleotide sequence ID" value="NZ_BSNJ01000001.1"/>
</dbReference>
<name>A0ABQ5V096_9PROT</name>
<evidence type="ECO:0000313" key="4">
    <source>
        <dbReference type="Proteomes" id="UP001161390"/>
    </source>
</evidence>
<reference evidence="3" key="1">
    <citation type="journal article" date="2014" name="Int. J. Syst. Evol. Microbiol.">
        <title>Complete genome of a new Firmicutes species belonging to the dominant human colonic microbiota ('Ruminococcus bicirculans') reveals two chromosomes and a selective capacity to utilize plant glucans.</title>
        <authorList>
            <consortium name="NISC Comparative Sequencing Program"/>
            <person name="Wegmann U."/>
            <person name="Louis P."/>
            <person name="Goesmann A."/>
            <person name="Henrissat B."/>
            <person name="Duncan S.H."/>
            <person name="Flint H.J."/>
        </authorList>
    </citation>
    <scope>NUCLEOTIDE SEQUENCE</scope>
    <source>
        <strain evidence="3">NBRC 108216</strain>
    </source>
</reference>
<dbReference type="Proteomes" id="UP001161390">
    <property type="component" value="Unassembled WGS sequence"/>
</dbReference>
<dbReference type="EMBL" id="BSNJ01000001">
    <property type="protein sequence ID" value="GLQ19672.1"/>
    <property type="molecule type" value="Genomic_DNA"/>
</dbReference>
<proteinExistence type="predicted"/>
<evidence type="ECO:0000256" key="1">
    <source>
        <dbReference type="SAM" id="MobiDB-lite"/>
    </source>
</evidence>
<feature type="region of interest" description="Disordered" evidence="1">
    <location>
        <begin position="245"/>
        <end position="271"/>
    </location>
</feature>
<feature type="compositionally biased region" description="Basic and acidic residues" evidence="1">
    <location>
        <begin position="261"/>
        <end position="271"/>
    </location>
</feature>
<feature type="domain" description="DUF6456" evidence="2">
    <location>
        <begin position="106"/>
        <end position="240"/>
    </location>
</feature>
<keyword evidence="4" id="KW-1185">Reference proteome</keyword>
<dbReference type="InterPro" id="IPR045599">
    <property type="entry name" value="DUF6456"/>
</dbReference>
<evidence type="ECO:0000259" key="2">
    <source>
        <dbReference type="Pfam" id="PF20057"/>
    </source>
</evidence>